<dbReference type="PANTHER" id="PTHR30408:SF12">
    <property type="entry name" value="TYPE I RESTRICTION ENZYME MJAVIII SPECIFICITY SUBUNIT"/>
    <property type="match status" value="1"/>
</dbReference>
<dbReference type="GO" id="GO:0009307">
    <property type="term" value="P:DNA restriction-modification system"/>
    <property type="evidence" value="ECO:0007669"/>
    <property type="project" value="UniProtKB-KW"/>
</dbReference>
<evidence type="ECO:0000256" key="3">
    <source>
        <dbReference type="ARBA" id="ARBA00023125"/>
    </source>
</evidence>
<proteinExistence type="inferred from homology"/>
<dbReference type="Proteomes" id="UP000018849">
    <property type="component" value="Unassembled WGS sequence"/>
</dbReference>
<sequence>MSDQWQQRSLASLGSYENGFAFNDLHWSEHGLPIIRIAQITGSQGIVDRFPGLLPNSYRIDDGDLIFSWSGTLAVVRWAGGSAWLNQHLFKVGPAEGIDRSFLFHVLQASVAEMGKRTHGSTMKHIKRGELREFFVEIPRIESEQRKIAQILDTLDTAIRETEALIDKLKALKQGLLHDLLTRGIDANGHLRPPQSEAPQLYKESKLGWIPRQWEVVPLGCCADIASGITLGRTLNSPVAIELPYLRVANVQDGYLALGEIKTVSILPSELNRFALKVGDVLMNEGGDFDKLGRGAVWEGQIEPCLHQNHVFRVRCDDSKLLPAFLAAYSSSVRGKSYFVQASKQTTNLASINSTQLKAFGISCPSVAEQLLITQRLSTFDKKMAVEQKALEKLRQQKIGLMDDLLSGRVRVTPLLESMQQAAAQTEA</sequence>
<dbReference type="PANTHER" id="PTHR30408">
    <property type="entry name" value="TYPE-1 RESTRICTION ENZYME ECOKI SPECIFICITY PROTEIN"/>
    <property type="match status" value="1"/>
</dbReference>
<accession>A0A656JJA6</accession>
<feature type="coiled-coil region" evidence="4">
    <location>
        <begin position="141"/>
        <end position="172"/>
    </location>
</feature>
<dbReference type="EMBL" id="AOKF01003854">
    <property type="protein sequence ID" value="EPN30700.1"/>
    <property type="molecule type" value="Genomic_DNA"/>
</dbReference>
<dbReference type="Gene3D" id="1.10.287.1120">
    <property type="entry name" value="Bipartite methylase S protein"/>
    <property type="match status" value="1"/>
</dbReference>
<evidence type="ECO:0000256" key="4">
    <source>
        <dbReference type="SAM" id="Coils"/>
    </source>
</evidence>
<dbReference type="Gene3D" id="3.90.220.20">
    <property type="entry name" value="DNA methylase specificity domains"/>
    <property type="match status" value="2"/>
</dbReference>
<keyword evidence="3" id="KW-0238">DNA-binding</keyword>
<dbReference type="SUPFAM" id="SSF116734">
    <property type="entry name" value="DNA methylase specificity domain"/>
    <property type="match status" value="2"/>
</dbReference>
<keyword evidence="2" id="KW-0680">Restriction system</keyword>
<dbReference type="CDD" id="cd17253">
    <property type="entry name" value="RMtype1_S_Eco933I-TRD2-CR2_like"/>
    <property type="match status" value="1"/>
</dbReference>
<dbReference type="CDD" id="cd17254">
    <property type="entry name" value="RMtype1_S_FclI-TRD1-CR1_like"/>
    <property type="match status" value="1"/>
</dbReference>
<dbReference type="AlphaFoldDB" id="A0A656JJA6"/>
<evidence type="ECO:0000259" key="5">
    <source>
        <dbReference type="Pfam" id="PF01420"/>
    </source>
</evidence>
<comment type="caution">
    <text evidence="6">The sequence shown here is derived from an EMBL/GenBank/DDBJ whole genome shotgun (WGS) entry which is preliminary data.</text>
</comment>
<comment type="similarity">
    <text evidence="1">Belongs to the type-I restriction system S methylase family.</text>
</comment>
<organism evidence="6 7">
    <name type="scientific">Pseudomonas syringae pv. actinidiae ICMP 19096</name>
    <dbReference type="NCBI Taxonomy" id="1194405"/>
    <lineage>
        <taxon>Bacteria</taxon>
        <taxon>Pseudomonadati</taxon>
        <taxon>Pseudomonadota</taxon>
        <taxon>Gammaproteobacteria</taxon>
        <taxon>Pseudomonadales</taxon>
        <taxon>Pseudomonadaceae</taxon>
        <taxon>Pseudomonas</taxon>
        <taxon>Pseudomonas syringae</taxon>
    </lineage>
</organism>
<dbReference type="GO" id="GO:0003677">
    <property type="term" value="F:DNA binding"/>
    <property type="evidence" value="ECO:0007669"/>
    <property type="project" value="UniProtKB-KW"/>
</dbReference>
<evidence type="ECO:0000256" key="1">
    <source>
        <dbReference type="ARBA" id="ARBA00010923"/>
    </source>
</evidence>
<evidence type="ECO:0000313" key="7">
    <source>
        <dbReference type="Proteomes" id="UP000018849"/>
    </source>
</evidence>
<name>A0A656JJA6_PSESF</name>
<dbReference type="Pfam" id="PF01420">
    <property type="entry name" value="Methylase_S"/>
    <property type="match status" value="2"/>
</dbReference>
<dbReference type="InterPro" id="IPR000055">
    <property type="entry name" value="Restrct_endonuc_typeI_TRD"/>
</dbReference>
<reference evidence="6 7" key="1">
    <citation type="journal article" date="2013" name="PLoS Pathog.">
        <title>Genomic analysis of the Kiwifruit pathogen Pseudomonas syringae pv. actinidiae provides insight into the origins of an emergent plant disease.</title>
        <authorList>
            <person name="McCann H.C."/>
            <person name="Rikkerink E.H."/>
            <person name="Bertels F."/>
            <person name="Fiers M."/>
            <person name="Lu A."/>
            <person name="Rees-George J."/>
            <person name="Andersen M.T."/>
            <person name="Gleave A.P."/>
            <person name="Haubold B."/>
            <person name="Wohlers M.W."/>
            <person name="Guttman D.S."/>
            <person name="Wang P.W."/>
            <person name="Straub C."/>
            <person name="Vanneste J.L."/>
            <person name="Rainey P.B."/>
            <person name="Templeton M.D."/>
        </authorList>
    </citation>
    <scope>NUCLEOTIDE SEQUENCE [LARGE SCALE GENOMIC DNA]</scope>
    <source>
        <strain evidence="6 7">ICMP 19096</strain>
    </source>
</reference>
<evidence type="ECO:0000256" key="2">
    <source>
        <dbReference type="ARBA" id="ARBA00022747"/>
    </source>
</evidence>
<feature type="domain" description="Type I restriction modification DNA specificity" evidence="5">
    <location>
        <begin position="3"/>
        <end position="170"/>
    </location>
</feature>
<dbReference type="InterPro" id="IPR052021">
    <property type="entry name" value="Type-I_RS_S_subunit"/>
</dbReference>
<dbReference type="InterPro" id="IPR044946">
    <property type="entry name" value="Restrct_endonuc_typeI_TRD_sf"/>
</dbReference>
<feature type="domain" description="Type I restriction modification DNA specificity" evidence="5">
    <location>
        <begin position="212"/>
        <end position="395"/>
    </location>
</feature>
<evidence type="ECO:0000313" key="6">
    <source>
        <dbReference type="EMBL" id="EPN30700.1"/>
    </source>
</evidence>
<gene>
    <name evidence="6" type="ORF">A245_45363</name>
</gene>
<protein>
    <submittedName>
        <fullName evidence="6">Restriction modification system DNA specificity domain-containing protein</fullName>
    </submittedName>
</protein>
<keyword evidence="4" id="KW-0175">Coiled coil</keyword>